<sequence length="809" mass="93238">MKNLTLTLFFMLGLSAPTFGQEKLDYQKPPKEILEVADYERAPIPKMDSRLTKMVLNHYNTYDTLEDLAMPELRLAGLRINPITRIESTMSYYNNLTFKDFKSREEKQIQGLPSHARIAYLTWSPDETQLAFTNTTEKGVELWVADMTTLQAKCLTKDNLNATIGRPYTWTKDGKGFIVYIRPTDSPELISNSEVLPKGPIVSISEVGKQSPNRTYQDLLQNPTDEKNFETLVNSELYYIDLEGNATLWAGKDLYTDFSFSPDGEYVLVSTFTRPYSYVVPAYRFPTKTVVLTKEGKLVKEINHKPLIESMPKGFMSTYTGKRSIYWRADEPATLYWAEAQDKGDAANQVEYRDFIYQLRAPFDGEPSFLTKTINRYAGITWGDTNTAIVYDQWFDTRNQKTYLIDPSNPEKEAEILFDYNYQDKYKNPGDFDTERNQYDRYVLRMKAGKAYLVGDGFRPDGQFPFVDEYNFKTKKTNRIFESKYTDKSLDISRVIDPVRGEYLVRLQSQTEYPNYYIYNAKKRIAPIPVTFFKNPFEKLAGVYKEVIQYKRKDGVPLSGTLYLPADYDRTAKTEKLPMFMWAYPTEYKDIASAGQVTTNPNKFIQPYKTSPIYWVLRGYAVLDDAAFPIVGEGNEEPNDTFIEQLVANAEAAIDAVDELGYIDRDKVAVGGHSYGAFMTANLLSHCNLFAAGIARSGAYNRTLTPFGFQYEQRTYWDVPEVYNTMSPFMHVDQMKTPLLLIHGANDNNTGTHTMQSERYFNALKGFGAPTRLVLLPFESHSYKAKESIFHMLWEQDEWLDKYVKNRKK</sequence>
<evidence type="ECO:0000313" key="3">
    <source>
        <dbReference type="EMBL" id="EGJ71955.1"/>
    </source>
</evidence>
<dbReference type="PANTHER" id="PTHR42776:SF28">
    <property type="entry name" value="GLUTAMYL ENDOPEPTIDASE, CHLOROPLASTIC-RELATED"/>
    <property type="match status" value="1"/>
</dbReference>
<dbReference type="SUPFAM" id="SSF82171">
    <property type="entry name" value="DPP6 N-terminal domain-like"/>
    <property type="match status" value="1"/>
</dbReference>
<name>F3ZRE7_9BACE</name>
<reference evidence="3 4" key="1">
    <citation type="journal article" date="2011" name="Stand. Genomic Sci.">
        <title>Non-contiguous finished genome sequence of Bacteroides coprosuis type strain (PC139).</title>
        <authorList>
            <person name="Land M."/>
            <person name="Held B."/>
            <person name="Gronow S."/>
            <person name="Abt B."/>
            <person name="Lucas S."/>
            <person name="Del Rio T.G."/>
            <person name="Nolan M."/>
            <person name="Tice H."/>
            <person name="Cheng J.F."/>
            <person name="Pitluck S."/>
            <person name="Liolios K."/>
            <person name="Pagani I."/>
            <person name="Ivanova N."/>
            <person name="Mavromatis K."/>
            <person name="Mikhailova N."/>
            <person name="Pati A."/>
            <person name="Tapia R."/>
            <person name="Han C."/>
            <person name="Goodwin L."/>
            <person name="Chen A."/>
            <person name="Palaniappan K."/>
            <person name="Hauser L."/>
            <person name="Brambilla E.M."/>
            <person name="Rohde M."/>
            <person name="Goker M."/>
            <person name="Detter J.C."/>
            <person name="Woyke T."/>
            <person name="Bristow J."/>
            <person name="Eisen J.A."/>
            <person name="Markowitz V."/>
            <person name="Hugenholtz P."/>
            <person name="Kyrpides N.C."/>
            <person name="Klenk H.P."/>
            <person name="Lapidus A."/>
        </authorList>
    </citation>
    <scope>NUCLEOTIDE SEQUENCE</scope>
    <source>
        <strain evidence="3 4">DSM 18011</strain>
    </source>
</reference>
<evidence type="ECO:0000259" key="2">
    <source>
        <dbReference type="Pfam" id="PF00326"/>
    </source>
</evidence>
<dbReference type="InterPro" id="IPR001375">
    <property type="entry name" value="Peptidase_S9_cat"/>
</dbReference>
<dbReference type="HOGENOM" id="CLU_017120_0_0_10"/>
<dbReference type="GO" id="GO:0004252">
    <property type="term" value="F:serine-type endopeptidase activity"/>
    <property type="evidence" value="ECO:0007669"/>
    <property type="project" value="TreeGrafter"/>
</dbReference>
<proteinExistence type="predicted"/>
<evidence type="ECO:0000313" key="4">
    <source>
        <dbReference type="Proteomes" id="UP000018439"/>
    </source>
</evidence>
<keyword evidence="4" id="KW-1185">Reference proteome</keyword>
<evidence type="ECO:0000256" key="1">
    <source>
        <dbReference type="ARBA" id="ARBA00022801"/>
    </source>
</evidence>
<feature type="domain" description="Peptidase S9 prolyl oligopeptidase catalytic" evidence="2">
    <location>
        <begin position="651"/>
        <end position="806"/>
    </location>
</feature>
<dbReference type="AlphaFoldDB" id="F3ZRE7"/>
<dbReference type="Pfam" id="PF00326">
    <property type="entry name" value="Peptidase_S9"/>
    <property type="match status" value="1"/>
</dbReference>
<organism evidence="3 4">
    <name type="scientific">Bacteroides coprosuis DSM 18011</name>
    <dbReference type="NCBI Taxonomy" id="679937"/>
    <lineage>
        <taxon>Bacteria</taxon>
        <taxon>Pseudomonadati</taxon>
        <taxon>Bacteroidota</taxon>
        <taxon>Bacteroidia</taxon>
        <taxon>Bacteroidales</taxon>
        <taxon>Bacteroidaceae</taxon>
        <taxon>Bacteroides</taxon>
    </lineage>
</organism>
<keyword evidence="1" id="KW-0378">Hydrolase</keyword>
<dbReference type="InterPro" id="IPR029058">
    <property type="entry name" value="AB_hydrolase_fold"/>
</dbReference>
<dbReference type="OrthoDB" id="9812921at2"/>
<dbReference type="ESTHER" id="9bace-f3zre7">
    <property type="family name" value="Glutamyl_Peptidase_S9"/>
</dbReference>
<protein>
    <recommendedName>
        <fullName evidence="2">Peptidase S9 prolyl oligopeptidase catalytic domain-containing protein</fullName>
    </recommendedName>
</protein>
<gene>
    <name evidence="3" type="ORF">Bcop_1765</name>
</gene>
<dbReference type="MEROPS" id="S09.021"/>
<accession>F3ZRE7</accession>
<dbReference type="InterPro" id="IPR011042">
    <property type="entry name" value="6-blade_b-propeller_TolB-like"/>
</dbReference>
<dbReference type="STRING" id="679937.Bcop_1765"/>
<dbReference type="GO" id="GO:0006508">
    <property type="term" value="P:proteolysis"/>
    <property type="evidence" value="ECO:0007669"/>
    <property type="project" value="InterPro"/>
</dbReference>
<dbReference type="eggNOG" id="COG1506">
    <property type="taxonomic scope" value="Bacteria"/>
</dbReference>
<dbReference type="Gene3D" id="2.120.10.30">
    <property type="entry name" value="TolB, C-terminal domain"/>
    <property type="match status" value="1"/>
</dbReference>
<dbReference type="SUPFAM" id="SSF53474">
    <property type="entry name" value="alpha/beta-Hydrolases"/>
    <property type="match status" value="1"/>
</dbReference>
<dbReference type="Proteomes" id="UP000018439">
    <property type="component" value="Chromosome"/>
</dbReference>
<dbReference type="Gene3D" id="3.40.50.1820">
    <property type="entry name" value="alpha/beta hydrolase"/>
    <property type="match status" value="1"/>
</dbReference>
<dbReference type="EMBL" id="CM001167">
    <property type="protein sequence ID" value="EGJ71955.1"/>
    <property type="molecule type" value="Genomic_DNA"/>
</dbReference>
<dbReference type="PANTHER" id="PTHR42776">
    <property type="entry name" value="SERINE PEPTIDASE S9 FAMILY MEMBER"/>
    <property type="match status" value="1"/>
</dbReference>